<keyword evidence="8 13" id="KW-0472">Membrane</keyword>
<dbReference type="AlphaFoldDB" id="A0A6P3ELT1"/>
<keyword evidence="3" id="KW-0597">Phosphoprotein</keyword>
<evidence type="ECO:0000256" key="6">
    <source>
        <dbReference type="ARBA" id="ARBA00022968"/>
    </source>
</evidence>
<evidence type="ECO:0000256" key="7">
    <source>
        <dbReference type="ARBA" id="ARBA00022989"/>
    </source>
</evidence>
<dbReference type="InterPro" id="IPR033992">
    <property type="entry name" value="NKR-like_CTLD"/>
</dbReference>
<gene>
    <name evidence="16" type="primary">Clec12b</name>
</gene>
<feature type="transmembrane region" description="Helical" evidence="13">
    <location>
        <begin position="42"/>
        <end position="65"/>
    </location>
</feature>
<keyword evidence="10" id="KW-0675">Receptor</keyword>
<organism evidence="15 16">
    <name type="scientific">Octodon degus</name>
    <name type="common">Degu</name>
    <name type="synonym">Sciurus degus</name>
    <dbReference type="NCBI Taxonomy" id="10160"/>
    <lineage>
        <taxon>Eukaryota</taxon>
        <taxon>Metazoa</taxon>
        <taxon>Chordata</taxon>
        <taxon>Craniata</taxon>
        <taxon>Vertebrata</taxon>
        <taxon>Euteleostomi</taxon>
        <taxon>Mammalia</taxon>
        <taxon>Eutheria</taxon>
        <taxon>Euarchontoglires</taxon>
        <taxon>Glires</taxon>
        <taxon>Rodentia</taxon>
        <taxon>Hystricomorpha</taxon>
        <taxon>Octodontidae</taxon>
        <taxon>Octodon</taxon>
    </lineage>
</organism>
<sequence>MSHEVTDMTLTFQDSSGASNNRDRNNLKTRGNSAPCPAWRQAALGLLTLCLALLIGLVTLGMMFLRTSSEMNSDSKKLSQLPKVVHPQQDNLSQQLCNYQVIPREMEFLKSQVANLLKRQEKMAIKLCKELIIHDSDHRCNPCPKTWQWHQNSCYYLTMKEEKTWSNSRNDCRDRNSTLVKIDDLEEKHFLTSPPISLSSFFWLGLSWHPSEGNWLWEDNVIPSPSLFSSTELAHLNGSKGCAYFQRGNIYVSRCSAEISWICEKTAALVKIEDLD</sequence>
<evidence type="ECO:0000256" key="1">
    <source>
        <dbReference type="ARBA" id="ARBA00004401"/>
    </source>
</evidence>
<dbReference type="OrthoDB" id="6337382at2759"/>
<evidence type="ECO:0000259" key="14">
    <source>
        <dbReference type="PROSITE" id="PS50041"/>
    </source>
</evidence>
<dbReference type="RefSeq" id="XP_004626119.1">
    <property type="nucleotide sequence ID" value="XM_004626062.1"/>
</dbReference>
<evidence type="ECO:0000256" key="10">
    <source>
        <dbReference type="ARBA" id="ARBA00023170"/>
    </source>
</evidence>
<keyword evidence="2" id="KW-1003">Cell membrane</keyword>
<dbReference type="InterPro" id="IPR042916">
    <property type="entry name" value="CLEC12A/B"/>
</dbReference>
<dbReference type="InterPro" id="IPR001304">
    <property type="entry name" value="C-type_lectin-like"/>
</dbReference>
<dbReference type="GeneID" id="101578043"/>
<evidence type="ECO:0000313" key="16">
    <source>
        <dbReference type="RefSeq" id="XP_004626119.1"/>
    </source>
</evidence>
<comment type="subcellular location">
    <subcellularLocation>
        <location evidence="1">Cell membrane</location>
        <topology evidence="1">Single-pass type II membrane protein</topology>
    </subcellularLocation>
</comment>
<dbReference type="GO" id="GO:1904893">
    <property type="term" value="P:negative regulation of receptor signaling pathway via STAT"/>
    <property type="evidence" value="ECO:0007669"/>
    <property type="project" value="Ensembl"/>
</dbReference>
<dbReference type="InParanoid" id="A0A6P3ELT1"/>
<accession>A0A6P3ELT1</accession>
<dbReference type="GO" id="GO:0097325">
    <property type="term" value="P:melanocyte proliferation"/>
    <property type="evidence" value="ECO:0007669"/>
    <property type="project" value="Ensembl"/>
</dbReference>
<evidence type="ECO:0000256" key="2">
    <source>
        <dbReference type="ARBA" id="ARBA00022475"/>
    </source>
</evidence>
<keyword evidence="6" id="KW-0735">Signal-anchor</keyword>
<dbReference type="GO" id="GO:0032991">
    <property type="term" value="C:protein-containing complex"/>
    <property type="evidence" value="ECO:0007669"/>
    <property type="project" value="Ensembl"/>
</dbReference>
<dbReference type="FunCoup" id="A0A6P3ELT1">
    <property type="interactions" value="15"/>
</dbReference>
<dbReference type="CTD" id="387837"/>
<keyword evidence="15" id="KW-1185">Reference proteome</keyword>
<dbReference type="GO" id="GO:0002769">
    <property type="term" value="P:natural killer cell inhibitory signaling pathway"/>
    <property type="evidence" value="ECO:0007669"/>
    <property type="project" value="Ensembl"/>
</dbReference>
<dbReference type="GO" id="GO:0019903">
    <property type="term" value="F:protein phosphatase binding"/>
    <property type="evidence" value="ECO:0007669"/>
    <property type="project" value="Ensembl"/>
</dbReference>
<dbReference type="GO" id="GO:0030547">
    <property type="term" value="F:signaling receptor inhibitor activity"/>
    <property type="evidence" value="ECO:0007669"/>
    <property type="project" value="Ensembl"/>
</dbReference>
<evidence type="ECO:0000256" key="3">
    <source>
        <dbReference type="ARBA" id="ARBA00022553"/>
    </source>
</evidence>
<dbReference type="PROSITE" id="PS50041">
    <property type="entry name" value="C_TYPE_LECTIN_2"/>
    <property type="match status" value="1"/>
</dbReference>
<dbReference type="Pfam" id="PF00059">
    <property type="entry name" value="Lectin_C"/>
    <property type="match status" value="1"/>
</dbReference>
<feature type="domain" description="C-type lectin" evidence="14">
    <location>
        <begin position="150"/>
        <end position="264"/>
    </location>
</feature>
<dbReference type="SMART" id="SM00034">
    <property type="entry name" value="CLECT"/>
    <property type="match status" value="1"/>
</dbReference>
<dbReference type="InterPro" id="IPR016186">
    <property type="entry name" value="C-type_lectin-like/link_sf"/>
</dbReference>
<keyword evidence="7 13" id="KW-1133">Transmembrane helix</keyword>
<dbReference type="PANTHER" id="PTHR47647:SF1">
    <property type="entry name" value="C-TYPE LECTIN DOMAIN FAMILY 12 MEMBER B"/>
    <property type="match status" value="1"/>
</dbReference>
<evidence type="ECO:0000256" key="4">
    <source>
        <dbReference type="ARBA" id="ARBA00022692"/>
    </source>
</evidence>
<dbReference type="PANTHER" id="PTHR47647">
    <property type="entry name" value="C-TYPE LECTIN DOMAIN FAMILY 12 MEMBER B"/>
    <property type="match status" value="1"/>
</dbReference>
<keyword evidence="11" id="KW-0325">Glycoprotein</keyword>
<feature type="region of interest" description="Disordered" evidence="12">
    <location>
        <begin position="1"/>
        <end position="32"/>
    </location>
</feature>
<keyword evidence="4 13" id="KW-0812">Transmembrane</keyword>
<dbReference type="CDD" id="cd03593">
    <property type="entry name" value="CLECT_NK_receptors_like"/>
    <property type="match status" value="1"/>
</dbReference>
<dbReference type="GO" id="GO:0030246">
    <property type="term" value="F:carbohydrate binding"/>
    <property type="evidence" value="ECO:0007669"/>
    <property type="project" value="UniProtKB-KW"/>
</dbReference>
<dbReference type="SUPFAM" id="SSF56436">
    <property type="entry name" value="C-type lectin-like"/>
    <property type="match status" value="1"/>
</dbReference>
<dbReference type="GO" id="GO:0045953">
    <property type="term" value="P:negative regulation of natural killer cell mediated cytotoxicity"/>
    <property type="evidence" value="ECO:0007669"/>
    <property type="project" value="Ensembl"/>
</dbReference>
<dbReference type="Gene3D" id="3.10.100.10">
    <property type="entry name" value="Mannose-Binding Protein A, subunit A"/>
    <property type="match status" value="1"/>
</dbReference>
<evidence type="ECO:0000256" key="5">
    <source>
        <dbReference type="ARBA" id="ARBA00022734"/>
    </source>
</evidence>
<dbReference type="Proteomes" id="UP000515203">
    <property type="component" value="Unplaced"/>
</dbReference>
<evidence type="ECO:0000256" key="11">
    <source>
        <dbReference type="ARBA" id="ARBA00023180"/>
    </source>
</evidence>
<keyword evidence="5" id="KW-0430">Lectin</keyword>
<name>A0A6P3ELT1_OCTDE</name>
<proteinExistence type="predicted"/>
<evidence type="ECO:0000256" key="13">
    <source>
        <dbReference type="SAM" id="Phobius"/>
    </source>
</evidence>
<feature type="compositionally biased region" description="Polar residues" evidence="12">
    <location>
        <begin position="8"/>
        <end position="20"/>
    </location>
</feature>
<keyword evidence="9" id="KW-1015">Disulfide bond</keyword>
<evidence type="ECO:0000256" key="8">
    <source>
        <dbReference type="ARBA" id="ARBA00023136"/>
    </source>
</evidence>
<evidence type="ECO:0000313" key="15">
    <source>
        <dbReference type="Proteomes" id="UP000515203"/>
    </source>
</evidence>
<protein>
    <submittedName>
        <fullName evidence="16">C-type lectin domain family 12 member B</fullName>
    </submittedName>
</protein>
<dbReference type="GO" id="GO:0009897">
    <property type="term" value="C:external side of plasma membrane"/>
    <property type="evidence" value="ECO:0007669"/>
    <property type="project" value="Ensembl"/>
</dbReference>
<dbReference type="InterPro" id="IPR016187">
    <property type="entry name" value="CTDL_fold"/>
</dbReference>
<reference evidence="16" key="1">
    <citation type="submission" date="2025-08" db="UniProtKB">
        <authorList>
            <consortium name="RefSeq"/>
        </authorList>
    </citation>
    <scope>IDENTIFICATION</scope>
</reference>
<evidence type="ECO:0000256" key="9">
    <source>
        <dbReference type="ARBA" id="ARBA00023157"/>
    </source>
</evidence>
<evidence type="ECO:0000256" key="12">
    <source>
        <dbReference type="SAM" id="MobiDB-lite"/>
    </source>
</evidence>
<dbReference type="OMA" id="SAEIFWI"/>